<evidence type="ECO:0008006" key="3">
    <source>
        <dbReference type="Google" id="ProtNLM"/>
    </source>
</evidence>
<sequence>MVKYAWEDIQPTIELLKTHHEPASEQQIQRIRSFQKTCEFRHLVIDEEISAVDDGDCRRSLSLERERVMKQAEMCAASLAPIRRAPPEILGEIFIWCLPQTRHLNVEEAPLILCRVSRFWRYVAESTPQLWCDFSVVEDDLVRRSRFTRFLLLRQHVISIAKQWVSRAGHHLPLSLRLDKTSAARDLYTAKQLVDEVLIQNSARFRTLHLEPPTPSSFNSFFLLPSSHLPSLEHLILKVDRIQRPMLVFQSAPHLRHLSINYCASRYDRIHPFPWSQLTYLEVSSATEEVIWTNVFSQCTMLQHGIFNVCPDDPPIHRDVPRADVTYPHLHDLDVRFEGTLSELFESFHLPVLKKLCLRDFIGCHPTEMRHRLPQLDNLAFVGGIMPHITDLLELASSASELIFSGVDLFNFQALFSSLTPTPGEVPPMPNLTKLSLDIYSRFHGSRFPSQLFVDMIRTRQPPFPSHLSECTLAHLWDITLHTPANRVDAITVTELAALLPPLEEKGLVLTWNPSSEAVGYPSAWY</sequence>
<protein>
    <recommendedName>
        <fullName evidence="3">F-box domain-containing protein</fullName>
    </recommendedName>
</protein>
<keyword evidence="2" id="KW-1185">Reference proteome</keyword>
<name>A0A9P6CIM1_9AGAR</name>
<gene>
    <name evidence="1" type="ORF">BDZ94DRAFT_1310031</name>
</gene>
<organism evidence="1 2">
    <name type="scientific">Collybia nuda</name>
    <dbReference type="NCBI Taxonomy" id="64659"/>
    <lineage>
        <taxon>Eukaryota</taxon>
        <taxon>Fungi</taxon>
        <taxon>Dikarya</taxon>
        <taxon>Basidiomycota</taxon>
        <taxon>Agaricomycotina</taxon>
        <taxon>Agaricomycetes</taxon>
        <taxon>Agaricomycetidae</taxon>
        <taxon>Agaricales</taxon>
        <taxon>Tricholomatineae</taxon>
        <taxon>Clitocybaceae</taxon>
        <taxon>Collybia</taxon>
    </lineage>
</organism>
<dbReference type="AlphaFoldDB" id="A0A9P6CIM1"/>
<dbReference type="OrthoDB" id="2269034at2759"/>
<dbReference type="InterPro" id="IPR032675">
    <property type="entry name" value="LRR_dom_sf"/>
</dbReference>
<evidence type="ECO:0000313" key="1">
    <source>
        <dbReference type="EMBL" id="KAF9462009.1"/>
    </source>
</evidence>
<proteinExistence type="predicted"/>
<dbReference type="SUPFAM" id="SSF52047">
    <property type="entry name" value="RNI-like"/>
    <property type="match status" value="1"/>
</dbReference>
<accession>A0A9P6CIM1</accession>
<dbReference type="Proteomes" id="UP000807353">
    <property type="component" value="Unassembled WGS sequence"/>
</dbReference>
<dbReference type="Gene3D" id="3.80.10.10">
    <property type="entry name" value="Ribonuclease Inhibitor"/>
    <property type="match status" value="1"/>
</dbReference>
<comment type="caution">
    <text evidence="1">The sequence shown here is derived from an EMBL/GenBank/DDBJ whole genome shotgun (WGS) entry which is preliminary data.</text>
</comment>
<reference evidence="1" key="1">
    <citation type="submission" date="2020-11" db="EMBL/GenBank/DDBJ databases">
        <authorList>
            <consortium name="DOE Joint Genome Institute"/>
            <person name="Ahrendt S."/>
            <person name="Riley R."/>
            <person name="Andreopoulos W."/>
            <person name="Labutti K."/>
            <person name="Pangilinan J."/>
            <person name="Ruiz-Duenas F.J."/>
            <person name="Barrasa J.M."/>
            <person name="Sanchez-Garcia M."/>
            <person name="Camarero S."/>
            <person name="Miyauchi S."/>
            <person name="Serrano A."/>
            <person name="Linde D."/>
            <person name="Babiker R."/>
            <person name="Drula E."/>
            <person name="Ayuso-Fernandez I."/>
            <person name="Pacheco R."/>
            <person name="Padilla G."/>
            <person name="Ferreira P."/>
            <person name="Barriuso J."/>
            <person name="Kellner H."/>
            <person name="Castanera R."/>
            <person name="Alfaro M."/>
            <person name="Ramirez L."/>
            <person name="Pisabarro A.G."/>
            <person name="Kuo A."/>
            <person name="Tritt A."/>
            <person name="Lipzen A."/>
            <person name="He G."/>
            <person name="Yan M."/>
            <person name="Ng V."/>
            <person name="Cullen D."/>
            <person name="Martin F."/>
            <person name="Rosso M.-N."/>
            <person name="Henrissat B."/>
            <person name="Hibbett D."/>
            <person name="Martinez A.T."/>
            <person name="Grigoriev I.V."/>
        </authorList>
    </citation>
    <scope>NUCLEOTIDE SEQUENCE</scope>
    <source>
        <strain evidence="1">CBS 247.69</strain>
    </source>
</reference>
<dbReference type="EMBL" id="MU150276">
    <property type="protein sequence ID" value="KAF9462009.1"/>
    <property type="molecule type" value="Genomic_DNA"/>
</dbReference>
<evidence type="ECO:0000313" key="2">
    <source>
        <dbReference type="Proteomes" id="UP000807353"/>
    </source>
</evidence>